<keyword evidence="1" id="KW-0472">Membrane</keyword>
<reference evidence="2 3" key="1">
    <citation type="submission" date="2018-02" db="EMBL/GenBank/DDBJ databases">
        <title>Genome sequencing of Solimonas sp. HR-BB.</title>
        <authorList>
            <person name="Lee Y."/>
            <person name="Jeon C.O."/>
        </authorList>
    </citation>
    <scope>NUCLEOTIDE SEQUENCE [LARGE SCALE GENOMIC DNA]</scope>
    <source>
        <strain evidence="2 3">HR-BB</strain>
    </source>
</reference>
<evidence type="ECO:0000313" key="2">
    <source>
        <dbReference type="EMBL" id="PPE75663.1"/>
    </source>
</evidence>
<organism evidence="2 3">
    <name type="scientific">Solimonas fluminis</name>
    <dbReference type="NCBI Taxonomy" id="2086571"/>
    <lineage>
        <taxon>Bacteria</taxon>
        <taxon>Pseudomonadati</taxon>
        <taxon>Pseudomonadota</taxon>
        <taxon>Gammaproteobacteria</taxon>
        <taxon>Nevskiales</taxon>
        <taxon>Nevskiaceae</taxon>
        <taxon>Solimonas</taxon>
    </lineage>
</organism>
<proteinExistence type="predicted"/>
<dbReference type="EMBL" id="PSNW01000001">
    <property type="protein sequence ID" value="PPE75663.1"/>
    <property type="molecule type" value="Genomic_DNA"/>
</dbReference>
<keyword evidence="3" id="KW-1185">Reference proteome</keyword>
<evidence type="ECO:0000313" key="3">
    <source>
        <dbReference type="Proteomes" id="UP000238220"/>
    </source>
</evidence>
<dbReference type="AlphaFoldDB" id="A0A2S5TL04"/>
<name>A0A2S5TL04_9GAMM</name>
<accession>A0A2S5TL04</accession>
<sequence>MSIGQRLFEQIQLNITKFRRHCLHYVHLHQRSVSDILYLIYALLYCAPVLNACLAELSDKG</sequence>
<evidence type="ECO:0000256" key="1">
    <source>
        <dbReference type="SAM" id="Phobius"/>
    </source>
</evidence>
<comment type="caution">
    <text evidence="2">The sequence shown here is derived from an EMBL/GenBank/DDBJ whole genome shotgun (WGS) entry which is preliminary data.</text>
</comment>
<keyword evidence="1" id="KW-1133">Transmembrane helix</keyword>
<protein>
    <submittedName>
        <fullName evidence="2">Uncharacterized protein</fullName>
    </submittedName>
</protein>
<dbReference type="Proteomes" id="UP000238220">
    <property type="component" value="Unassembled WGS sequence"/>
</dbReference>
<feature type="transmembrane region" description="Helical" evidence="1">
    <location>
        <begin position="36"/>
        <end position="57"/>
    </location>
</feature>
<gene>
    <name evidence="2" type="ORF">C3942_01855</name>
</gene>
<keyword evidence="1" id="KW-0812">Transmembrane</keyword>